<sequence length="182" mass="19120">MAAAGEDGQQLRLKDYWRCCAAVLLISTSSFQYGVDFGIIGGLQAMVGFLKANQVFGEPAPDTPIGYNISATRQQLISSLMILGAFIASSTAGFTAVFAGRKLSLWTACVLIFVSTAMMQATTSIGVLYAARLIIGLGNGLLMTHAQLYIHEASPARYRGLATPARTRTSSPSASSTSSPAS</sequence>
<feature type="transmembrane region" description="Helical" evidence="8">
    <location>
        <begin position="80"/>
        <end position="99"/>
    </location>
</feature>
<evidence type="ECO:0000313" key="10">
    <source>
        <dbReference type="EMBL" id="KAL1837867.1"/>
    </source>
</evidence>
<evidence type="ECO:0000256" key="1">
    <source>
        <dbReference type="ARBA" id="ARBA00004141"/>
    </source>
</evidence>
<comment type="caution">
    <text evidence="10">The sequence shown here is derived from an EMBL/GenBank/DDBJ whole genome shotgun (WGS) entry which is preliminary data.</text>
</comment>
<name>A0ABR3V7V2_9PEZI</name>
<dbReference type="InterPro" id="IPR050814">
    <property type="entry name" value="Myo-inositol_Transporter"/>
</dbReference>
<evidence type="ECO:0000259" key="9">
    <source>
        <dbReference type="PROSITE" id="PS50850"/>
    </source>
</evidence>
<dbReference type="InterPro" id="IPR036259">
    <property type="entry name" value="MFS_trans_sf"/>
</dbReference>
<dbReference type="PROSITE" id="PS50850">
    <property type="entry name" value="MFS"/>
    <property type="match status" value="1"/>
</dbReference>
<dbReference type="PROSITE" id="PS00217">
    <property type="entry name" value="SUGAR_TRANSPORT_2"/>
    <property type="match status" value="1"/>
</dbReference>
<evidence type="ECO:0000256" key="5">
    <source>
        <dbReference type="ARBA" id="ARBA00022989"/>
    </source>
</evidence>
<keyword evidence="3" id="KW-0813">Transport</keyword>
<keyword evidence="5 8" id="KW-1133">Transmembrane helix</keyword>
<evidence type="ECO:0000256" key="7">
    <source>
        <dbReference type="SAM" id="MobiDB-lite"/>
    </source>
</evidence>
<keyword evidence="11" id="KW-1185">Reference proteome</keyword>
<dbReference type="Pfam" id="PF00083">
    <property type="entry name" value="Sugar_tr"/>
    <property type="match status" value="1"/>
</dbReference>
<evidence type="ECO:0000256" key="3">
    <source>
        <dbReference type="ARBA" id="ARBA00022448"/>
    </source>
</evidence>
<evidence type="ECO:0000256" key="4">
    <source>
        <dbReference type="ARBA" id="ARBA00022692"/>
    </source>
</evidence>
<dbReference type="Proteomes" id="UP001586593">
    <property type="component" value="Unassembled WGS sequence"/>
</dbReference>
<proteinExistence type="inferred from homology"/>
<comment type="similarity">
    <text evidence="2">Belongs to the major facilitator superfamily. Sugar transporter (TC 2.A.1.1) family.</text>
</comment>
<evidence type="ECO:0000256" key="2">
    <source>
        <dbReference type="ARBA" id="ARBA00010992"/>
    </source>
</evidence>
<gene>
    <name evidence="10" type="ORF">VTK73DRAFT_4530</name>
</gene>
<reference evidence="10 11" key="1">
    <citation type="journal article" date="2024" name="Commun. Biol.">
        <title>Comparative genomic analysis of thermophilic fungi reveals convergent evolutionary adaptations and gene losses.</title>
        <authorList>
            <person name="Steindorff A.S."/>
            <person name="Aguilar-Pontes M.V."/>
            <person name="Robinson A.J."/>
            <person name="Andreopoulos B."/>
            <person name="LaButti K."/>
            <person name="Kuo A."/>
            <person name="Mondo S."/>
            <person name="Riley R."/>
            <person name="Otillar R."/>
            <person name="Haridas S."/>
            <person name="Lipzen A."/>
            <person name="Grimwood J."/>
            <person name="Schmutz J."/>
            <person name="Clum A."/>
            <person name="Reid I.D."/>
            <person name="Moisan M.C."/>
            <person name="Butler G."/>
            <person name="Nguyen T.T.M."/>
            <person name="Dewar K."/>
            <person name="Conant G."/>
            <person name="Drula E."/>
            <person name="Henrissat B."/>
            <person name="Hansel C."/>
            <person name="Singer S."/>
            <person name="Hutchinson M.I."/>
            <person name="de Vries R.P."/>
            <person name="Natvig D.O."/>
            <person name="Powell A.J."/>
            <person name="Tsang A."/>
            <person name="Grigoriev I.V."/>
        </authorList>
    </citation>
    <scope>NUCLEOTIDE SEQUENCE [LARGE SCALE GENOMIC DNA]</scope>
    <source>
        <strain evidence="10 11">ATCC 24622</strain>
    </source>
</reference>
<dbReference type="PANTHER" id="PTHR48020">
    <property type="entry name" value="PROTON MYO-INOSITOL COTRANSPORTER"/>
    <property type="match status" value="1"/>
</dbReference>
<protein>
    <recommendedName>
        <fullName evidence="9">Major facilitator superfamily (MFS) profile domain-containing protein</fullName>
    </recommendedName>
</protein>
<organism evidence="10 11">
    <name type="scientific">Phialemonium thermophilum</name>
    <dbReference type="NCBI Taxonomy" id="223376"/>
    <lineage>
        <taxon>Eukaryota</taxon>
        <taxon>Fungi</taxon>
        <taxon>Dikarya</taxon>
        <taxon>Ascomycota</taxon>
        <taxon>Pezizomycotina</taxon>
        <taxon>Sordariomycetes</taxon>
        <taxon>Sordariomycetidae</taxon>
        <taxon>Cephalothecales</taxon>
        <taxon>Cephalothecaceae</taxon>
        <taxon>Phialemonium</taxon>
    </lineage>
</organism>
<dbReference type="InterPro" id="IPR005829">
    <property type="entry name" value="Sugar_transporter_CS"/>
</dbReference>
<keyword evidence="6 8" id="KW-0472">Membrane</keyword>
<comment type="subcellular location">
    <subcellularLocation>
        <location evidence="1">Membrane</location>
        <topology evidence="1">Multi-pass membrane protein</topology>
    </subcellularLocation>
</comment>
<accession>A0ABR3V7V2</accession>
<dbReference type="Gene3D" id="1.20.1250.20">
    <property type="entry name" value="MFS general substrate transporter like domains"/>
    <property type="match status" value="1"/>
</dbReference>
<evidence type="ECO:0000256" key="8">
    <source>
        <dbReference type="SAM" id="Phobius"/>
    </source>
</evidence>
<feature type="region of interest" description="Disordered" evidence="7">
    <location>
        <begin position="162"/>
        <end position="182"/>
    </location>
</feature>
<dbReference type="InterPro" id="IPR020846">
    <property type="entry name" value="MFS_dom"/>
</dbReference>
<dbReference type="PANTHER" id="PTHR48020:SF12">
    <property type="entry name" value="PROTON MYO-INOSITOL COTRANSPORTER"/>
    <property type="match status" value="1"/>
</dbReference>
<dbReference type="InterPro" id="IPR005828">
    <property type="entry name" value="MFS_sugar_transport-like"/>
</dbReference>
<evidence type="ECO:0000313" key="11">
    <source>
        <dbReference type="Proteomes" id="UP001586593"/>
    </source>
</evidence>
<feature type="domain" description="Major facilitator superfamily (MFS) profile" evidence="9">
    <location>
        <begin position="22"/>
        <end position="182"/>
    </location>
</feature>
<keyword evidence="4 8" id="KW-0812">Transmembrane</keyword>
<evidence type="ECO:0000256" key="6">
    <source>
        <dbReference type="ARBA" id="ARBA00023136"/>
    </source>
</evidence>
<dbReference type="EMBL" id="JAZHXJ010002569">
    <property type="protein sequence ID" value="KAL1837867.1"/>
    <property type="molecule type" value="Genomic_DNA"/>
</dbReference>
<dbReference type="SUPFAM" id="SSF103473">
    <property type="entry name" value="MFS general substrate transporter"/>
    <property type="match status" value="1"/>
</dbReference>
<feature type="transmembrane region" description="Helical" evidence="8">
    <location>
        <begin position="105"/>
        <end position="131"/>
    </location>
</feature>